<sequence length="180" mass="20479">MFDLETSLGIFEAPELLSLLRRREDELRGLREERTAKDATIDFLKTKIATLQNRLAVESLQGSGEGEDLQQSLETERRRNEEMSRELQHAALEIDDLRMELREARAEVASLQAEMEKSVLHANSNENHNGVLKEHNVLIASVEELERELAQDTDKAAEEALACFGIWFHLSSLLQTPLRA</sequence>
<feature type="region of interest" description="Disordered" evidence="1">
    <location>
        <begin position="59"/>
        <end position="78"/>
    </location>
</feature>
<evidence type="ECO:0000313" key="2">
    <source>
        <dbReference type="EMBL" id="OLP97529.1"/>
    </source>
</evidence>
<reference evidence="2 3" key="1">
    <citation type="submission" date="2016-02" db="EMBL/GenBank/DDBJ databases">
        <title>Genome analysis of coral dinoflagellate symbionts highlights evolutionary adaptations to a symbiotic lifestyle.</title>
        <authorList>
            <person name="Aranda M."/>
            <person name="Li Y."/>
            <person name="Liew Y.J."/>
            <person name="Baumgarten S."/>
            <person name="Simakov O."/>
            <person name="Wilson M."/>
            <person name="Piel J."/>
            <person name="Ashoor H."/>
            <person name="Bougouffa S."/>
            <person name="Bajic V.B."/>
            <person name="Ryu T."/>
            <person name="Ravasi T."/>
            <person name="Bayer T."/>
            <person name="Micklem G."/>
            <person name="Kim H."/>
            <person name="Bhak J."/>
            <person name="Lajeunesse T.C."/>
            <person name="Voolstra C.R."/>
        </authorList>
    </citation>
    <scope>NUCLEOTIDE SEQUENCE [LARGE SCALE GENOMIC DNA]</scope>
    <source>
        <strain evidence="2 3">CCMP2467</strain>
    </source>
</reference>
<dbReference type="Gene3D" id="1.10.287.1490">
    <property type="match status" value="1"/>
</dbReference>
<keyword evidence="3" id="KW-1185">Reference proteome</keyword>
<dbReference type="AlphaFoldDB" id="A0A1Q9DQS3"/>
<evidence type="ECO:0000256" key="1">
    <source>
        <dbReference type="SAM" id="MobiDB-lite"/>
    </source>
</evidence>
<proteinExistence type="predicted"/>
<dbReference type="Proteomes" id="UP000186817">
    <property type="component" value="Unassembled WGS sequence"/>
</dbReference>
<name>A0A1Q9DQS3_SYMMI</name>
<gene>
    <name evidence="2" type="ORF">AK812_SmicGene20115</name>
</gene>
<comment type="caution">
    <text evidence="2">The sequence shown here is derived from an EMBL/GenBank/DDBJ whole genome shotgun (WGS) entry which is preliminary data.</text>
</comment>
<accession>A0A1Q9DQS3</accession>
<evidence type="ECO:0000313" key="3">
    <source>
        <dbReference type="Proteomes" id="UP000186817"/>
    </source>
</evidence>
<protein>
    <submittedName>
        <fullName evidence="2">Uncharacterized protein</fullName>
    </submittedName>
</protein>
<dbReference type="EMBL" id="LSRX01000429">
    <property type="protein sequence ID" value="OLP97529.1"/>
    <property type="molecule type" value="Genomic_DNA"/>
</dbReference>
<organism evidence="2 3">
    <name type="scientific">Symbiodinium microadriaticum</name>
    <name type="common">Dinoflagellate</name>
    <name type="synonym">Zooxanthella microadriatica</name>
    <dbReference type="NCBI Taxonomy" id="2951"/>
    <lineage>
        <taxon>Eukaryota</taxon>
        <taxon>Sar</taxon>
        <taxon>Alveolata</taxon>
        <taxon>Dinophyceae</taxon>
        <taxon>Suessiales</taxon>
        <taxon>Symbiodiniaceae</taxon>
        <taxon>Symbiodinium</taxon>
    </lineage>
</organism>